<keyword evidence="2" id="KW-1185">Reference proteome</keyword>
<name>A0A8J3BTQ6_9FLAO</name>
<comment type="caution">
    <text evidence="1">The sequence shown here is derived from an EMBL/GenBank/DDBJ whole genome shotgun (WGS) entry which is preliminary data.</text>
</comment>
<dbReference type="EMBL" id="BMNR01000010">
    <property type="protein sequence ID" value="GGK34164.1"/>
    <property type="molecule type" value="Genomic_DNA"/>
</dbReference>
<reference evidence="1" key="2">
    <citation type="submission" date="2020-09" db="EMBL/GenBank/DDBJ databases">
        <authorList>
            <person name="Sun Q."/>
            <person name="Ohkuma M."/>
        </authorList>
    </citation>
    <scope>NUCLEOTIDE SEQUENCE</scope>
    <source>
        <strain evidence="1">JCM 12862</strain>
    </source>
</reference>
<protein>
    <submittedName>
        <fullName evidence="1">Uncharacterized protein</fullName>
    </submittedName>
</protein>
<evidence type="ECO:0000313" key="1">
    <source>
        <dbReference type="EMBL" id="GGK34164.1"/>
    </source>
</evidence>
<proteinExistence type="predicted"/>
<dbReference type="Proteomes" id="UP000612329">
    <property type="component" value="Unassembled WGS sequence"/>
</dbReference>
<dbReference type="RefSeq" id="WP_188654811.1">
    <property type="nucleotide sequence ID" value="NZ_BMNR01000010.1"/>
</dbReference>
<accession>A0A8J3BTQ6</accession>
<gene>
    <name evidence="1" type="ORF">GCM10007962_30740</name>
</gene>
<sequence length="108" mass="13042">MKKNLYEWVEFDSFENRIAFRRFINWIIGEFDLYLKEELSELVVYFPRGYFTISEQENNNVDIKFKISIYSKSLKKGNYIKEKIDGILYHSKSTLNLKNKSQLLELNI</sequence>
<organism evidence="1 2">
    <name type="scientific">Yeosuana aromativorans</name>
    <dbReference type="NCBI Taxonomy" id="288019"/>
    <lineage>
        <taxon>Bacteria</taxon>
        <taxon>Pseudomonadati</taxon>
        <taxon>Bacteroidota</taxon>
        <taxon>Flavobacteriia</taxon>
        <taxon>Flavobacteriales</taxon>
        <taxon>Flavobacteriaceae</taxon>
        <taxon>Yeosuana</taxon>
    </lineage>
</organism>
<reference evidence="1" key="1">
    <citation type="journal article" date="2014" name="Int. J. Syst. Evol. Microbiol.">
        <title>Complete genome sequence of Corynebacterium casei LMG S-19264T (=DSM 44701T), isolated from a smear-ripened cheese.</title>
        <authorList>
            <consortium name="US DOE Joint Genome Institute (JGI-PGF)"/>
            <person name="Walter F."/>
            <person name="Albersmeier A."/>
            <person name="Kalinowski J."/>
            <person name="Ruckert C."/>
        </authorList>
    </citation>
    <scope>NUCLEOTIDE SEQUENCE</scope>
    <source>
        <strain evidence="1">JCM 12862</strain>
    </source>
</reference>
<evidence type="ECO:0000313" key="2">
    <source>
        <dbReference type="Proteomes" id="UP000612329"/>
    </source>
</evidence>
<dbReference type="AlphaFoldDB" id="A0A8J3BTQ6"/>